<feature type="domain" description="N-acetyltransferase" evidence="1">
    <location>
        <begin position="1"/>
        <end position="149"/>
    </location>
</feature>
<name>A0ABW6SSW3_9ACTN</name>
<proteinExistence type="predicted"/>
<dbReference type="CDD" id="cd04301">
    <property type="entry name" value="NAT_SF"/>
    <property type="match status" value="1"/>
</dbReference>
<dbReference type="EC" id="2.3.1.-" evidence="2"/>
<dbReference type="InterPro" id="IPR016181">
    <property type="entry name" value="Acyl_CoA_acyltransferase"/>
</dbReference>
<gene>
    <name evidence="2" type="primary">eis</name>
    <name evidence="2" type="ORF">ACFYXI_21115</name>
</gene>
<dbReference type="PANTHER" id="PTHR37817">
    <property type="entry name" value="N-ACETYLTRANSFERASE EIS"/>
    <property type="match status" value="1"/>
</dbReference>
<dbReference type="Gene3D" id="3.30.1050.10">
    <property type="entry name" value="SCP2 sterol-binding domain"/>
    <property type="match status" value="1"/>
</dbReference>
<dbReference type="EMBL" id="JBIASD010000013">
    <property type="protein sequence ID" value="MFF3668089.1"/>
    <property type="molecule type" value="Genomic_DNA"/>
</dbReference>
<accession>A0ABW6SSW3</accession>
<dbReference type="InterPro" id="IPR041380">
    <property type="entry name" value="Acetyltransf_17"/>
</dbReference>
<dbReference type="Gene3D" id="3.40.630.30">
    <property type="match status" value="2"/>
</dbReference>
<dbReference type="InterPro" id="IPR051554">
    <property type="entry name" value="Acetyltransferase_Eis"/>
</dbReference>
<dbReference type="InterPro" id="IPR025559">
    <property type="entry name" value="Eis_dom"/>
</dbReference>
<dbReference type="Pfam" id="PF13530">
    <property type="entry name" value="SCP2_2"/>
    <property type="match status" value="1"/>
</dbReference>
<dbReference type="InterPro" id="IPR036527">
    <property type="entry name" value="SCP2_sterol-bd_dom_sf"/>
</dbReference>
<dbReference type="GO" id="GO:0016746">
    <property type="term" value="F:acyltransferase activity"/>
    <property type="evidence" value="ECO:0007669"/>
    <property type="project" value="UniProtKB-KW"/>
</dbReference>
<protein>
    <submittedName>
        <fullName evidence="2">Enhanced intracellular survival protein Eis</fullName>
        <ecNumber evidence="2">2.3.1.-</ecNumber>
    </submittedName>
</protein>
<dbReference type="InterPro" id="IPR000182">
    <property type="entry name" value="GNAT_dom"/>
</dbReference>
<dbReference type="Proteomes" id="UP001602013">
    <property type="component" value="Unassembled WGS sequence"/>
</dbReference>
<dbReference type="SUPFAM" id="SSF55729">
    <property type="entry name" value="Acyl-CoA N-acyltransferases (Nat)"/>
    <property type="match status" value="1"/>
</dbReference>
<dbReference type="PROSITE" id="PS51186">
    <property type="entry name" value="GNAT"/>
    <property type="match status" value="1"/>
</dbReference>
<keyword evidence="3" id="KW-1185">Reference proteome</keyword>
<evidence type="ECO:0000313" key="3">
    <source>
        <dbReference type="Proteomes" id="UP001602013"/>
    </source>
</evidence>
<dbReference type="SUPFAM" id="SSF55718">
    <property type="entry name" value="SCP-like"/>
    <property type="match status" value="1"/>
</dbReference>
<dbReference type="RefSeq" id="WP_387413475.1">
    <property type="nucleotide sequence ID" value="NZ_JBIASD010000013.1"/>
</dbReference>
<comment type="caution">
    <text evidence="2">The sequence shown here is derived from an EMBL/GenBank/DDBJ whole genome shotgun (WGS) entry which is preliminary data.</text>
</comment>
<evidence type="ECO:0000313" key="2">
    <source>
        <dbReference type="EMBL" id="MFF3668089.1"/>
    </source>
</evidence>
<keyword evidence="2" id="KW-0012">Acyltransferase</keyword>
<dbReference type="Pfam" id="PF13527">
    <property type="entry name" value="Acetyltransf_9"/>
    <property type="match status" value="1"/>
</dbReference>
<dbReference type="Pfam" id="PF17668">
    <property type="entry name" value="Acetyltransf_17"/>
    <property type="match status" value="1"/>
</dbReference>
<evidence type="ECO:0000259" key="1">
    <source>
        <dbReference type="PROSITE" id="PS51186"/>
    </source>
</evidence>
<dbReference type="PANTHER" id="PTHR37817:SF1">
    <property type="entry name" value="N-ACETYLTRANSFERASE EIS"/>
    <property type="match status" value="1"/>
</dbReference>
<sequence>MDIRDLTVDDLDAVLDNRKRAFGPISGSDIETWRGLVVPVLPTGRYIGAFDGPRLIATARINAFTQWWHGRPMPMGGVASVTVAPEDRGRGVGRAITQAVIERAAELGDVVSALYPATTPLYRSMGWEHAGGLTRVTLPTEALRGLDAAGPGVKLRRMGPDDAPELIATIGRIHAATRASGPLCYDERTWRLWLAEDDDFCYVADDGFLIYRWNSGDIQVDNCVAGSEATARALWSLVGTASSVAKSVTAVVEPYDPVLWLLRERSKDEIRQTRWMFRVIDLPAAVARRGFPAGISVDTVIHVEDPQRPANSGAWRLEISSGAGSVSPSSGAGPAFGVRGLSALFAGVPMATLRRAGLVTGGSAEDDEALDAAFHCAAYMLDYF</sequence>
<keyword evidence="2" id="KW-0808">Transferase</keyword>
<reference evidence="2 3" key="1">
    <citation type="submission" date="2024-10" db="EMBL/GenBank/DDBJ databases">
        <title>The Natural Products Discovery Center: Release of the First 8490 Sequenced Strains for Exploring Actinobacteria Biosynthetic Diversity.</title>
        <authorList>
            <person name="Kalkreuter E."/>
            <person name="Kautsar S.A."/>
            <person name="Yang D."/>
            <person name="Bader C.D."/>
            <person name="Teijaro C.N."/>
            <person name="Fluegel L."/>
            <person name="Davis C.M."/>
            <person name="Simpson J.R."/>
            <person name="Lauterbach L."/>
            <person name="Steele A.D."/>
            <person name="Gui C."/>
            <person name="Meng S."/>
            <person name="Li G."/>
            <person name="Viehrig K."/>
            <person name="Ye F."/>
            <person name="Su P."/>
            <person name="Kiefer A.F."/>
            <person name="Nichols A."/>
            <person name="Cepeda A.J."/>
            <person name="Yan W."/>
            <person name="Fan B."/>
            <person name="Jiang Y."/>
            <person name="Adhikari A."/>
            <person name="Zheng C.-J."/>
            <person name="Schuster L."/>
            <person name="Cowan T.M."/>
            <person name="Smanski M.J."/>
            <person name="Chevrette M.G."/>
            <person name="De Carvalho L.P.S."/>
            <person name="Shen B."/>
        </authorList>
    </citation>
    <scope>NUCLEOTIDE SEQUENCE [LARGE SCALE GENOMIC DNA]</scope>
    <source>
        <strain evidence="2 3">NPDC002173</strain>
    </source>
</reference>
<organism evidence="2 3">
    <name type="scientific">Microtetraspora malaysiensis</name>
    <dbReference type="NCBI Taxonomy" id="161358"/>
    <lineage>
        <taxon>Bacteria</taxon>
        <taxon>Bacillati</taxon>
        <taxon>Actinomycetota</taxon>
        <taxon>Actinomycetes</taxon>
        <taxon>Streptosporangiales</taxon>
        <taxon>Streptosporangiaceae</taxon>
        <taxon>Microtetraspora</taxon>
    </lineage>
</organism>